<evidence type="ECO:0000313" key="2">
    <source>
        <dbReference type="EMBL" id="GAX72770.1"/>
    </source>
</evidence>
<gene>
    <name evidence="2" type="ORF">CEUSTIGMA_g226.t1</name>
</gene>
<accession>A0A250WQE5</accession>
<dbReference type="OrthoDB" id="546314at2759"/>
<reference evidence="2 3" key="1">
    <citation type="submission" date="2017-08" db="EMBL/GenBank/DDBJ databases">
        <title>Acidophilic green algal genome provides insights into adaptation to an acidic environment.</title>
        <authorList>
            <person name="Hirooka S."/>
            <person name="Hirose Y."/>
            <person name="Kanesaki Y."/>
            <person name="Higuchi S."/>
            <person name="Fujiwara T."/>
            <person name="Onuma R."/>
            <person name="Era A."/>
            <person name="Ohbayashi R."/>
            <person name="Uzuka A."/>
            <person name="Nozaki H."/>
            <person name="Yoshikawa H."/>
            <person name="Miyagishima S.Y."/>
        </authorList>
    </citation>
    <scope>NUCLEOTIDE SEQUENCE [LARGE SCALE GENOMIC DNA]</scope>
    <source>
        <strain evidence="2 3">NIES-2499</strain>
    </source>
</reference>
<organism evidence="2 3">
    <name type="scientific">Chlamydomonas eustigma</name>
    <dbReference type="NCBI Taxonomy" id="1157962"/>
    <lineage>
        <taxon>Eukaryota</taxon>
        <taxon>Viridiplantae</taxon>
        <taxon>Chlorophyta</taxon>
        <taxon>core chlorophytes</taxon>
        <taxon>Chlorophyceae</taxon>
        <taxon>CS clade</taxon>
        <taxon>Chlamydomonadales</taxon>
        <taxon>Chlamydomonadaceae</taxon>
        <taxon>Chlamydomonas</taxon>
    </lineage>
</organism>
<dbReference type="AlphaFoldDB" id="A0A250WQE5"/>
<keyword evidence="3" id="KW-1185">Reference proteome</keyword>
<evidence type="ECO:0000256" key="1">
    <source>
        <dbReference type="SAM" id="MobiDB-lite"/>
    </source>
</evidence>
<evidence type="ECO:0000313" key="3">
    <source>
        <dbReference type="Proteomes" id="UP000232323"/>
    </source>
</evidence>
<protein>
    <submittedName>
        <fullName evidence="2">Uncharacterized protein</fullName>
    </submittedName>
</protein>
<dbReference type="EMBL" id="BEGY01000001">
    <property type="protein sequence ID" value="GAX72770.1"/>
    <property type="molecule type" value="Genomic_DNA"/>
</dbReference>
<name>A0A250WQE5_9CHLO</name>
<feature type="region of interest" description="Disordered" evidence="1">
    <location>
        <begin position="326"/>
        <end position="349"/>
    </location>
</feature>
<sequence>MNGFEDQIARCTAEFPMTMFTTAFLYLFKTAVDFSGQVLDLEVGSALDMTRPSAPRAADMSKTLSRIVHDPDSELTAWLDYEPKMIQVKPAPSAVPNMTHALDRNRAALLDPRVGQSATGDLDAGVYSARYSLMLPTAPSVDFKSATERSLGYAGDEEQGNVLMLHPEHPKGWQQKTEDDPDRQPFGRKHVRWADASVGNEDEGNMLHLRNSQNDLARLQNRVTLPSAPAAAFGDMTSCRDDVVLQPDPAIPPRPRILQRWVSKIETSLQHHPPSDLAMEILLHEPDDPRVKELKRRHRVWQRLAKKLEQIQMEGAAAELIQHPPAWPEQQSSPGNVHPGYEPDRHPSKAAEYAVAQKAQAYRVQQQRILEQCKQRAEGLKDAGAVHVRPFPWQPEVEQPLPLSAVEVTRAPLGVRPRDEHLMKKIQKEQVLAAEAVRETHWLSRRPWGSENQGETLADLSEGLKHAVGGDTTGRVLKPLEIPLAQLRASKFTAGANAGRTEGMQKKGWGRLRHKLVNEKLRPQWGVTYES</sequence>
<comment type="caution">
    <text evidence="2">The sequence shown here is derived from an EMBL/GenBank/DDBJ whole genome shotgun (WGS) entry which is preliminary data.</text>
</comment>
<proteinExistence type="predicted"/>
<dbReference type="Proteomes" id="UP000232323">
    <property type="component" value="Unassembled WGS sequence"/>
</dbReference>